<dbReference type="EMBL" id="AAKOIS010000001">
    <property type="protein sequence ID" value="ECT9336019.1"/>
    <property type="molecule type" value="Genomic_DNA"/>
</dbReference>
<evidence type="ECO:0000313" key="1">
    <source>
        <dbReference type="EMBL" id="ECT9336019.1"/>
    </source>
</evidence>
<accession>A0A5I1MJ31</accession>
<dbReference type="AlphaFoldDB" id="A0A5I1MJ31"/>
<protein>
    <submittedName>
        <fullName evidence="1">DUF4054 domain-containing protein</fullName>
    </submittedName>
</protein>
<name>A0A5I1MJ31_SALET</name>
<comment type="caution">
    <text evidence="1">The sequence shown here is derived from an EMBL/GenBank/DDBJ whole genome shotgun (WGS) entry which is preliminary data.</text>
</comment>
<proteinExistence type="predicted"/>
<organism evidence="1">
    <name type="scientific">Salmonella enterica subsp. enterica serovar Cotham</name>
    <dbReference type="NCBI Taxonomy" id="2572724"/>
    <lineage>
        <taxon>Bacteria</taxon>
        <taxon>Pseudomonadati</taxon>
        <taxon>Pseudomonadota</taxon>
        <taxon>Gammaproteobacteria</taxon>
        <taxon>Enterobacterales</taxon>
        <taxon>Enterobacteriaceae</taxon>
        <taxon>Salmonella</taxon>
    </lineage>
</organism>
<dbReference type="Pfam" id="PF13262">
    <property type="entry name" value="DUF4054"/>
    <property type="match status" value="1"/>
</dbReference>
<reference evidence="1" key="1">
    <citation type="submission" date="2018-07" db="EMBL/GenBank/DDBJ databases">
        <authorList>
            <consortium name="PulseNet: The National Subtyping Network for Foodborne Disease Surveillance"/>
            <person name="Tarr C.L."/>
            <person name="Trees E."/>
            <person name="Katz L.S."/>
            <person name="Carleton-Romer H.A."/>
            <person name="Stroika S."/>
            <person name="Kucerova Z."/>
            <person name="Roache K.F."/>
            <person name="Sabol A.L."/>
            <person name="Besser J."/>
            <person name="Gerner-Smidt P."/>
        </authorList>
    </citation>
    <scope>NUCLEOTIDE SEQUENCE</scope>
    <source>
        <strain evidence="1">2015AM-0391</strain>
    </source>
</reference>
<gene>
    <name evidence="1" type="ORF">CG757_05155</name>
</gene>
<sequence>MKNQTLPTIEQFRADFPQFDNRQLYPDSQVAFRLAFADRVLDENRLAEWFPYMACLVVAHYLTLYPRSARYAALGGVDSSGVVVNKSVDKVSMGYDTASTLNSDGGFWNRTTYGAEFFQTLMLFGAGGRQL</sequence>
<dbReference type="InterPro" id="IPR025127">
    <property type="entry name" value="DUF4054"/>
</dbReference>